<protein>
    <submittedName>
        <fullName evidence="8">GntR family transcriptional regulator / MocR family aminotransferase</fullName>
    </submittedName>
</protein>
<keyword evidence="8" id="KW-0032">Aminotransferase</keyword>
<dbReference type="CDD" id="cd07377">
    <property type="entry name" value="WHTH_GntR"/>
    <property type="match status" value="1"/>
</dbReference>
<keyword evidence="9" id="KW-1185">Reference proteome</keyword>
<dbReference type="OrthoDB" id="594134at2"/>
<feature type="domain" description="HTH gntR-type" evidence="7">
    <location>
        <begin position="17"/>
        <end position="85"/>
    </location>
</feature>
<name>A0A1H1LSE0_9ACTN</name>
<dbReference type="SUPFAM" id="SSF53383">
    <property type="entry name" value="PLP-dependent transferases"/>
    <property type="match status" value="1"/>
</dbReference>
<dbReference type="Pfam" id="PF00155">
    <property type="entry name" value="Aminotran_1_2"/>
    <property type="match status" value="1"/>
</dbReference>
<keyword evidence="4" id="KW-0238">DNA-binding</keyword>
<dbReference type="GO" id="GO:0008483">
    <property type="term" value="F:transaminase activity"/>
    <property type="evidence" value="ECO:0007669"/>
    <property type="project" value="UniProtKB-KW"/>
</dbReference>
<reference evidence="9" key="1">
    <citation type="submission" date="2016-10" db="EMBL/GenBank/DDBJ databases">
        <authorList>
            <person name="Varghese N."/>
            <person name="Submissions S."/>
        </authorList>
    </citation>
    <scope>NUCLEOTIDE SEQUENCE [LARGE SCALE GENOMIC DNA]</scope>
    <source>
        <strain evidence="9">DSM 22127</strain>
    </source>
</reference>
<dbReference type="GO" id="GO:0003700">
    <property type="term" value="F:DNA-binding transcription factor activity"/>
    <property type="evidence" value="ECO:0007669"/>
    <property type="project" value="InterPro"/>
</dbReference>
<evidence type="ECO:0000313" key="8">
    <source>
        <dbReference type="EMBL" id="SDR76699.1"/>
    </source>
</evidence>
<dbReference type="PRINTS" id="PR00035">
    <property type="entry name" value="HTHGNTR"/>
</dbReference>
<dbReference type="SMART" id="SM00345">
    <property type="entry name" value="HTH_GNTR"/>
    <property type="match status" value="1"/>
</dbReference>
<evidence type="ECO:0000256" key="1">
    <source>
        <dbReference type="ARBA" id="ARBA00005384"/>
    </source>
</evidence>
<dbReference type="InterPro" id="IPR004839">
    <property type="entry name" value="Aminotransferase_I/II_large"/>
</dbReference>
<feature type="region of interest" description="Disordered" evidence="6">
    <location>
        <begin position="85"/>
        <end position="112"/>
    </location>
</feature>
<dbReference type="InterPro" id="IPR036390">
    <property type="entry name" value="WH_DNA-bd_sf"/>
</dbReference>
<dbReference type="Gene3D" id="3.40.640.10">
    <property type="entry name" value="Type I PLP-dependent aspartate aminotransferase-like (Major domain)"/>
    <property type="match status" value="1"/>
</dbReference>
<dbReference type="AlphaFoldDB" id="A0A1H1LSE0"/>
<dbReference type="InterPro" id="IPR015424">
    <property type="entry name" value="PyrdxlP-dep_Trfase"/>
</dbReference>
<dbReference type="InterPro" id="IPR015421">
    <property type="entry name" value="PyrdxlP-dep_Trfase_major"/>
</dbReference>
<dbReference type="PANTHER" id="PTHR46577:SF1">
    <property type="entry name" value="HTH-TYPE TRANSCRIPTIONAL REGULATORY PROTEIN GABR"/>
    <property type="match status" value="1"/>
</dbReference>
<comment type="similarity">
    <text evidence="1">In the C-terminal section; belongs to the class-I pyridoxal-phosphate-dependent aminotransferase family.</text>
</comment>
<organism evidence="8 9">
    <name type="scientific">Nocardioides scoriae</name>
    <dbReference type="NCBI Taxonomy" id="642780"/>
    <lineage>
        <taxon>Bacteria</taxon>
        <taxon>Bacillati</taxon>
        <taxon>Actinomycetota</taxon>
        <taxon>Actinomycetes</taxon>
        <taxon>Propionibacteriales</taxon>
        <taxon>Nocardioidaceae</taxon>
        <taxon>Nocardioides</taxon>
    </lineage>
</organism>
<dbReference type="CDD" id="cd00609">
    <property type="entry name" value="AAT_like"/>
    <property type="match status" value="1"/>
</dbReference>
<sequence>MTAASVPLRALDRSDAVPLPAQVAGQLRALVLDGTLGLEDRLPGTRTLAAELGVSRAVVQQAYDQLVAEGWARAHRGAGTVVASAGLAPPVRPGHPSPRQRGGLVGMGTGTPWVDPRHRAGWRRAWREVSAARPPTGYDDPRGLPELREAIAERLARTRGLVVGADEVMTTVGTTDALRHLLLTLPAGAVAVEDPGYRAVVALARATGREVRDLEPGRAPVTLRGCAAAYLTPAHQHPLGLVLPAGERLATLEVARAAGALVVEDDYDSEFRWDVAPVPAMAALDREQVAYVGTASKSVAPSLRLGWLVAPPAVHERVVALREATHDAVPWPVQRAFVSLLRDGYVDRVVRSGRRVYARRLPRVVEALAPHGELAGPPAGMYAAWRMPAQRALAARDAAREAGFDVPLLADYCRTATATGIVLGVGGCTDEQLERALAALVAGCERG</sequence>
<dbReference type="PANTHER" id="PTHR46577">
    <property type="entry name" value="HTH-TYPE TRANSCRIPTIONAL REGULATORY PROTEIN GABR"/>
    <property type="match status" value="1"/>
</dbReference>
<keyword evidence="2" id="KW-0663">Pyridoxal phosphate</keyword>
<dbReference type="GO" id="GO:0003677">
    <property type="term" value="F:DNA binding"/>
    <property type="evidence" value="ECO:0007669"/>
    <property type="project" value="UniProtKB-KW"/>
</dbReference>
<evidence type="ECO:0000256" key="2">
    <source>
        <dbReference type="ARBA" id="ARBA00022898"/>
    </source>
</evidence>
<dbReference type="PROSITE" id="PS50949">
    <property type="entry name" value="HTH_GNTR"/>
    <property type="match status" value="1"/>
</dbReference>
<gene>
    <name evidence="8" type="ORF">SAMN04488570_0317</name>
</gene>
<dbReference type="RefSeq" id="WP_091725357.1">
    <property type="nucleotide sequence ID" value="NZ_LT629757.1"/>
</dbReference>
<evidence type="ECO:0000256" key="6">
    <source>
        <dbReference type="SAM" id="MobiDB-lite"/>
    </source>
</evidence>
<dbReference type="Gene3D" id="1.10.10.10">
    <property type="entry name" value="Winged helix-like DNA-binding domain superfamily/Winged helix DNA-binding domain"/>
    <property type="match status" value="1"/>
</dbReference>
<evidence type="ECO:0000256" key="4">
    <source>
        <dbReference type="ARBA" id="ARBA00023125"/>
    </source>
</evidence>
<dbReference type="Pfam" id="PF00392">
    <property type="entry name" value="GntR"/>
    <property type="match status" value="1"/>
</dbReference>
<dbReference type="EMBL" id="LT629757">
    <property type="protein sequence ID" value="SDR76699.1"/>
    <property type="molecule type" value="Genomic_DNA"/>
</dbReference>
<dbReference type="InterPro" id="IPR051446">
    <property type="entry name" value="HTH_trans_reg/aminotransferase"/>
</dbReference>
<evidence type="ECO:0000259" key="7">
    <source>
        <dbReference type="PROSITE" id="PS50949"/>
    </source>
</evidence>
<dbReference type="InterPro" id="IPR000524">
    <property type="entry name" value="Tscrpt_reg_HTH_GntR"/>
</dbReference>
<dbReference type="SUPFAM" id="SSF46785">
    <property type="entry name" value="Winged helix' DNA-binding domain"/>
    <property type="match status" value="1"/>
</dbReference>
<accession>A0A1H1LSE0</accession>
<dbReference type="Proteomes" id="UP000198859">
    <property type="component" value="Chromosome I"/>
</dbReference>
<keyword evidence="3" id="KW-0805">Transcription regulation</keyword>
<keyword evidence="5" id="KW-0804">Transcription</keyword>
<evidence type="ECO:0000313" key="9">
    <source>
        <dbReference type="Proteomes" id="UP000198859"/>
    </source>
</evidence>
<keyword evidence="8" id="KW-0808">Transferase</keyword>
<proteinExistence type="inferred from homology"/>
<evidence type="ECO:0000256" key="5">
    <source>
        <dbReference type="ARBA" id="ARBA00023163"/>
    </source>
</evidence>
<dbReference type="GO" id="GO:0030170">
    <property type="term" value="F:pyridoxal phosphate binding"/>
    <property type="evidence" value="ECO:0007669"/>
    <property type="project" value="InterPro"/>
</dbReference>
<evidence type="ECO:0000256" key="3">
    <source>
        <dbReference type="ARBA" id="ARBA00023015"/>
    </source>
</evidence>
<dbReference type="InterPro" id="IPR036388">
    <property type="entry name" value="WH-like_DNA-bd_sf"/>
</dbReference>
<dbReference type="STRING" id="642780.SAMN04488570_0317"/>